<keyword evidence="3" id="KW-1185">Reference proteome</keyword>
<feature type="transmembrane region" description="Helical" evidence="1">
    <location>
        <begin position="42"/>
        <end position="60"/>
    </location>
</feature>
<organism evidence="2 3">
    <name type="scientific">Anaerobium acetethylicum</name>
    <dbReference type="NCBI Taxonomy" id="1619234"/>
    <lineage>
        <taxon>Bacteria</taxon>
        <taxon>Bacillati</taxon>
        <taxon>Bacillota</taxon>
        <taxon>Clostridia</taxon>
        <taxon>Lachnospirales</taxon>
        <taxon>Lachnospiraceae</taxon>
        <taxon>Anaerobium</taxon>
    </lineage>
</organism>
<sequence>MVLTTTESMIIILAIAMGTFLTRLIPFILFPANKKTPEFVDYLGSVLPFAVMGMLVVYCLKGMDFLDYPYGIAEAAAVLFVVAIHKWKHNTLLSIGGGTVLYMFLVQAVFK</sequence>
<keyword evidence="1" id="KW-0472">Membrane</keyword>
<dbReference type="Pfam" id="PF05437">
    <property type="entry name" value="AzlD"/>
    <property type="match status" value="1"/>
</dbReference>
<reference evidence="2 3" key="1">
    <citation type="submission" date="2016-09" db="EMBL/GenBank/DDBJ databases">
        <authorList>
            <person name="Capua I."/>
            <person name="De Benedictis P."/>
            <person name="Joannis T."/>
            <person name="Lombin L.H."/>
            <person name="Cattoli G."/>
        </authorList>
    </citation>
    <scope>NUCLEOTIDE SEQUENCE [LARGE SCALE GENOMIC DNA]</scope>
    <source>
        <strain evidence="2 3">GluBS11</strain>
    </source>
</reference>
<evidence type="ECO:0000313" key="3">
    <source>
        <dbReference type="Proteomes" id="UP000199315"/>
    </source>
</evidence>
<dbReference type="RefSeq" id="WP_091233572.1">
    <property type="nucleotide sequence ID" value="NZ_FMKA01000010.1"/>
</dbReference>
<name>A0A1D3TTY2_9FIRM</name>
<keyword evidence="1" id="KW-0812">Transmembrane</keyword>
<dbReference type="EMBL" id="FMKA01000010">
    <property type="protein sequence ID" value="SCP97451.1"/>
    <property type="molecule type" value="Genomic_DNA"/>
</dbReference>
<protein>
    <submittedName>
        <fullName evidence="2">Branched-chain amino acid transport protein AzlD</fullName>
    </submittedName>
</protein>
<dbReference type="InterPro" id="IPR008407">
    <property type="entry name" value="Brnchd-chn_aa_trnsp_AzlD"/>
</dbReference>
<feature type="transmembrane region" description="Helical" evidence="1">
    <location>
        <begin position="67"/>
        <end position="85"/>
    </location>
</feature>
<proteinExistence type="predicted"/>
<accession>A0A1D3TTY2</accession>
<evidence type="ECO:0000256" key="1">
    <source>
        <dbReference type="SAM" id="Phobius"/>
    </source>
</evidence>
<feature type="transmembrane region" description="Helical" evidence="1">
    <location>
        <begin position="9"/>
        <end position="30"/>
    </location>
</feature>
<feature type="transmembrane region" description="Helical" evidence="1">
    <location>
        <begin position="91"/>
        <end position="110"/>
    </location>
</feature>
<dbReference type="STRING" id="1619234.SAMN05421730_1010108"/>
<dbReference type="Proteomes" id="UP000199315">
    <property type="component" value="Unassembled WGS sequence"/>
</dbReference>
<keyword evidence="1" id="KW-1133">Transmembrane helix</keyword>
<dbReference type="PIRSF" id="PIRSF003203">
    <property type="entry name" value="AzlD"/>
    <property type="match status" value="1"/>
</dbReference>
<gene>
    <name evidence="2" type="ORF">SAMN05421730_1010108</name>
</gene>
<dbReference type="OrthoDB" id="308265at2"/>
<evidence type="ECO:0000313" key="2">
    <source>
        <dbReference type="EMBL" id="SCP97451.1"/>
    </source>
</evidence>
<dbReference type="AlphaFoldDB" id="A0A1D3TTY2"/>